<dbReference type="Pfam" id="PF00149">
    <property type="entry name" value="Metallophos"/>
    <property type="match status" value="1"/>
</dbReference>
<proteinExistence type="predicted"/>
<reference evidence="6" key="1">
    <citation type="journal article" date="2020" name="Nat. Commun.">
        <title>Genome sequence of the cluster root forming white lupin.</title>
        <authorList>
            <person name="Hufnagel B."/>
            <person name="Marques A."/>
            <person name="Soriano A."/>
            <person name="Marques L."/>
            <person name="Divol F."/>
            <person name="Doumas P."/>
            <person name="Sallet E."/>
            <person name="Mancinotti D."/>
            <person name="Carrere S."/>
            <person name="Marande W."/>
            <person name="Arribat S."/>
            <person name="Keller J."/>
            <person name="Huneau C."/>
            <person name="Blein T."/>
            <person name="Aime D."/>
            <person name="Laguerre M."/>
            <person name="Taylor J."/>
            <person name="Schubert V."/>
            <person name="Nelson M."/>
            <person name="Geu-Flores F."/>
            <person name="Crespi M."/>
            <person name="Gallardo-Guerrero K."/>
            <person name="Delaux P.-M."/>
            <person name="Salse J."/>
            <person name="Berges H."/>
            <person name="Guyot R."/>
            <person name="Gouzy J."/>
            <person name="Peret B."/>
        </authorList>
    </citation>
    <scope>NUCLEOTIDE SEQUENCE [LARGE SCALE GENOMIC DNA]</scope>
    <source>
        <strain evidence="6">cv. Amiga</strain>
    </source>
</reference>
<feature type="domain" description="Calcineurin-like phosphoesterase" evidence="4">
    <location>
        <begin position="2"/>
        <end position="133"/>
    </location>
</feature>
<protein>
    <recommendedName>
        <fullName evidence="2">acid phosphatase</fullName>
        <ecNumber evidence="2">3.1.3.2</ecNumber>
    </recommendedName>
</protein>
<dbReference type="PANTHER" id="PTHR22953:SF153">
    <property type="entry name" value="PURPLE ACID PHOSPHATASE"/>
    <property type="match status" value="1"/>
</dbReference>
<dbReference type="GO" id="GO:0003993">
    <property type="term" value="F:acid phosphatase activity"/>
    <property type="evidence" value="ECO:0007669"/>
    <property type="project" value="UniProtKB-EC"/>
</dbReference>
<dbReference type="PANTHER" id="PTHR22953">
    <property type="entry name" value="ACID PHOSPHATASE RELATED"/>
    <property type="match status" value="1"/>
</dbReference>
<dbReference type="Gene3D" id="3.60.21.10">
    <property type="match status" value="1"/>
</dbReference>
<evidence type="ECO:0000256" key="3">
    <source>
        <dbReference type="ARBA" id="ARBA00022729"/>
    </source>
</evidence>
<evidence type="ECO:0000259" key="4">
    <source>
        <dbReference type="Pfam" id="PF00149"/>
    </source>
</evidence>
<evidence type="ECO:0000313" key="5">
    <source>
        <dbReference type="EMBL" id="KAE9590844.1"/>
    </source>
</evidence>
<accession>A0A6A4NT48</accession>
<gene>
    <name evidence="5" type="ORF">Lalb_Chr20g0111911</name>
</gene>
<dbReference type="InterPro" id="IPR004843">
    <property type="entry name" value="Calcineurin-like_PHP"/>
</dbReference>
<dbReference type="Proteomes" id="UP000447434">
    <property type="component" value="Chromosome 20"/>
</dbReference>
<dbReference type="EMBL" id="WOCE01000020">
    <property type="protein sequence ID" value="KAE9590844.1"/>
    <property type="molecule type" value="Genomic_DNA"/>
</dbReference>
<dbReference type="OrthoDB" id="45007at2759"/>
<evidence type="ECO:0000256" key="2">
    <source>
        <dbReference type="ARBA" id="ARBA00012646"/>
    </source>
</evidence>
<dbReference type="InterPro" id="IPR029052">
    <property type="entry name" value="Metallo-depent_PP-like"/>
</dbReference>
<dbReference type="AlphaFoldDB" id="A0A6A4NT48"/>
<organism evidence="5 6">
    <name type="scientific">Lupinus albus</name>
    <name type="common">White lupine</name>
    <name type="synonym">Lupinus termis</name>
    <dbReference type="NCBI Taxonomy" id="3870"/>
    <lineage>
        <taxon>Eukaryota</taxon>
        <taxon>Viridiplantae</taxon>
        <taxon>Streptophyta</taxon>
        <taxon>Embryophyta</taxon>
        <taxon>Tracheophyta</taxon>
        <taxon>Spermatophyta</taxon>
        <taxon>Magnoliopsida</taxon>
        <taxon>eudicotyledons</taxon>
        <taxon>Gunneridae</taxon>
        <taxon>Pentapetalae</taxon>
        <taxon>rosids</taxon>
        <taxon>fabids</taxon>
        <taxon>Fabales</taxon>
        <taxon>Fabaceae</taxon>
        <taxon>Papilionoideae</taxon>
        <taxon>50 kb inversion clade</taxon>
        <taxon>genistoids sensu lato</taxon>
        <taxon>core genistoids</taxon>
        <taxon>Genisteae</taxon>
        <taxon>Lupinus</taxon>
    </lineage>
</organism>
<evidence type="ECO:0000313" key="6">
    <source>
        <dbReference type="Proteomes" id="UP000447434"/>
    </source>
</evidence>
<evidence type="ECO:0000256" key="1">
    <source>
        <dbReference type="ARBA" id="ARBA00000032"/>
    </source>
</evidence>
<dbReference type="EC" id="3.1.3.2" evidence="2"/>
<sequence>MVTQGNHEFEKIPVVHNEPSTTYNARWKMSYEESRSDSNLYCSLNVTGVQIIMLGSYTDFYSESNQYKWLEGDLKKVNRKNTPCLVGMVHAPWYNSNTAHQGEKESVNMKVGMEDLLYQARVDVIFVGHVHVYERFVSTFHFPLTFLWFYSL</sequence>
<comment type="caution">
    <text evidence="5">The sequence shown here is derived from an EMBL/GenBank/DDBJ whole genome shotgun (WGS) entry which is preliminary data.</text>
</comment>
<comment type="catalytic activity">
    <reaction evidence="1">
        <text>a phosphate monoester + H2O = an alcohol + phosphate</text>
        <dbReference type="Rhea" id="RHEA:15017"/>
        <dbReference type="ChEBI" id="CHEBI:15377"/>
        <dbReference type="ChEBI" id="CHEBI:30879"/>
        <dbReference type="ChEBI" id="CHEBI:43474"/>
        <dbReference type="ChEBI" id="CHEBI:67140"/>
        <dbReference type="EC" id="3.1.3.2"/>
    </reaction>
</comment>
<keyword evidence="3" id="KW-0732">Signal</keyword>
<dbReference type="InterPro" id="IPR039331">
    <property type="entry name" value="PAPs-like"/>
</dbReference>
<keyword evidence="6" id="KW-1185">Reference proteome</keyword>
<dbReference type="SUPFAM" id="SSF56300">
    <property type="entry name" value="Metallo-dependent phosphatases"/>
    <property type="match status" value="1"/>
</dbReference>
<name>A0A6A4NT48_LUPAL</name>